<dbReference type="Pfam" id="PF08284">
    <property type="entry name" value="RVP_2"/>
    <property type="match status" value="1"/>
</dbReference>
<evidence type="ECO:0000313" key="1">
    <source>
        <dbReference type="EMBL" id="KAA0066230.1"/>
    </source>
</evidence>
<dbReference type="EMBL" id="SSTD01012504">
    <property type="protein sequence ID" value="TYK08656.1"/>
    <property type="molecule type" value="Genomic_DNA"/>
</dbReference>
<name>A0A5A7VGF5_CUCMM</name>
<keyword evidence="2" id="KW-0645">Protease</keyword>
<keyword evidence="2" id="KW-0378">Hydrolase</keyword>
<evidence type="ECO:0000313" key="3">
    <source>
        <dbReference type="Proteomes" id="UP000321393"/>
    </source>
</evidence>
<dbReference type="PANTHER" id="PTHR12917">
    <property type="entry name" value="ASPARTYL PROTEASE DDI-RELATED"/>
    <property type="match status" value="1"/>
</dbReference>
<dbReference type="InterPro" id="IPR021109">
    <property type="entry name" value="Peptidase_aspartic_dom_sf"/>
</dbReference>
<evidence type="ECO:0000313" key="2">
    <source>
        <dbReference type="EMBL" id="TYK08656.1"/>
    </source>
</evidence>
<dbReference type="SUPFAM" id="SSF50630">
    <property type="entry name" value="Acid proteases"/>
    <property type="match status" value="1"/>
</dbReference>
<reference evidence="3 4" key="1">
    <citation type="submission" date="2019-08" db="EMBL/GenBank/DDBJ databases">
        <title>Draft genome sequences of two oriental melons (Cucumis melo L. var makuwa).</title>
        <authorList>
            <person name="Kwon S.-Y."/>
        </authorList>
    </citation>
    <scope>NUCLEOTIDE SEQUENCE [LARGE SCALE GENOMIC DNA]</scope>
    <source>
        <strain evidence="4">cv. Chang Bougi</strain>
        <strain evidence="3">cv. SW 3</strain>
        <tissue evidence="1">Leaf</tissue>
    </source>
</reference>
<evidence type="ECO:0000313" key="4">
    <source>
        <dbReference type="Proteomes" id="UP000321947"/>
    </source>
</evidence>
<dbReference type="EMBL" id="SSTE01000903">
    <property type="protein sequence ID" value="KAA0066230.1"/>
    <property type="molecule type" value="Genomic_DNA"/>
</dbReference>
<dbReference type="CDD" id="cd00303">
    <property type="entry name" value="retropepsin_like"/>
    <property type="match status" value="1"/>
</dbReference>
<dbReference type="GO" id="GO:0006508">
    <property type="term" value="P:proteolysis"/>
    <property type="evidence" value="ECO:0007669"/>
    <property type="project" value="UniProtKB-KW"/>
</dbReference>
<dbReference type="Gene3D" id="2.40.70.10">
    <property type="entry name" value="Acid Proteases"/>
    <property type="match status" value="1"/>
</dbReference>
<protein>
    <submittedName>
        <fullName evidence="1">Asp_protease_2 domain-containing protein</fullName>
    </submittedName>
</protein>
<proteinExistence type="predicted"/>
<sequence length="169" mass="18325">MVDSGATHNFIIEAEARCLRLHWENDSGRMKAVNSIALPVVGLVKQMVIRLGGWKGSVDFVVVKMDDFDVVLGMEFLLEHQVIPMPSAKCLVIIGSFPTVVQADICQPNKFKMISAMQLDKSPVQEEPPSAAILLEALGKLGETVPKDTLCVPIVGPSPCRCERGPTIG</sequence>
<dbReference type="Proteomes" id="UP000321947">
    <property type="component" value="Unassembled WGS sequence"/>
</dbReference>
<dbReference type="AlphaFoldDB" id="A0A5A7VGF5"/>
<organism evidence="1 3">
    <name type="scientific">Cucumis melo var. makuwa</name>
    <name type="common">Oriental melon</name>
    <dbReference type="NCBI Taxonomy" id="1194695"/>
    <lineage>
        <taxon>Eukaryota</taxon>
        <taxon>Viridiplantae</taxon>
        <taxon>Streptophyta</taxon>
        <taxon>Embryophyta</taxon>
        <taxon>Tracheophyta</taxon>
        <taxon>Spermatophyta</taxon>
        <taxon>Magnoliopsida</taxon>
        <taxon>eudicotyledons</taxon>
        <taxon>Gunneridae</taxon>
        <taxon>Pentapetalae</taxon>
        <taxon>rosids</taxon>
        <taxon>fabids</taxon>
        <taxon>Cucurbitales</taxon>
        <taxon>Cucurbitaceae</taxon>
        <taxon>Benincaseae</taxon>
        <taxon>Cucumis</taxon>
    </lineage>
</organism>
<dbReference type="PANTHER" id="PTHR12917:SF18">
    <property type="entry name" value="DNA DAMAGE-INDUCIBLE PROTEIN 1-LIKE"/>
    <property type="match status" value="1"/>
</dbReference>
<comment type="caution">
    <text evidence="1">The sequence shown here is derived from an EMBL/GenBank/DDBJ whole genome shotgun (WGS) entry which is preliminary data.</text>
</comment>
<dbReference type="GO" id="GO:0008233">
    <property type="term" value="F:peptidase activity"/>
    <property type="evidence" value="ECO:0007669"/>
    <property type="project" value="UniProtKB-KW"/>
</dbReference>
<dbReference type="Proteomes" id="UP000321393">
    <property type="component" value="Unassembled WGS sequence"/>
</dbReference>
<accession>A0A5A7VGF5</accession>
<gene>
    <name evidence="2" type="ORF">E5676_scaffold871G00200</name>
    <name evidence="1" type="ORF">E6C27_scaffold21G002540</name>
</gene>
<dbReference type="OrthoDB" id="1939491at2759"/>